<feature type="region of interest" description="Disordered" evidence="1">
    <location>
        <begin position="47"/>
        <end position="67"/>
    </location>
</feature>
<keyword evidence="3" id="KW-1185">Reference proteome</keyword>
<protein>
    <submittedName>
        <fullName evidence="2">Uncharacterized protein</fullName>
    </submittedName>
</protein>
<feature type="compositionally biased region" description="Polar residues" evidence="1">
    <location>
        <begin position="52"/>
        <end position="64"/>
    </location>
</feature>
<evidence type="ECO:0000256" key="1">
    <source>
        <dbReference type="SAM" id="MobiDB-lite"/>
    </source>
</evidence>
<evidence type="ECO:0000313" key="2">
    <source>
        <dbReference type="EMBL" id="TQB69220.1"/>
    </source>
</evidence>
<proteinExistence type="predicted"/>
<accession>A0A507QQD0</accession>
<reference evidence="2 3" key="1">
    <citation type="submission" date="2019-06" db="EMBL/GenBank/DDBJ databases">
        <title>Wine fermentation using esterase from Monascus purpureus.</title>
        <authorList>
            <person name="Geng C."/>
            <person name="Zhang Y."/>
        </authorList>
    </citation>
    <scope>NUCLEOTIDE SEQUENCE [LARGE SCALE GENOMIC DNA]</scope>
    <source>
        <strain evidence="2">HQ1</strain>
    </source>
</reference>
<dbReference type="AlphaFoldDB" id="A0A507QQD0"/>
<organism evidence="2 3">
    <name type="scientific">Monascus purpureus</name>
    <name type="common">Red mold</name>
    <name type="synonym">Monascus anka</name>
    <dbReference type="NCBI Taxonomy" id="5098"/>
    <lineage>
        <taxon>Eukaryota</taxon>
        <taxon>Fungi</taxon>
        <taxon>Dikarya</taxon>
        <taxon>Ascomycota</taxon>
        <taxon>Pezizomycotina</taxon>
        <taxon>Eurotiomycetes</taxon>
        <taxon>Eurotiomycetidae</taxon>
        <taxon>Eurotiales</taxon>
        <taxon>Aspergillaceae</taxon>
        <taxon>Monascus</taxon>
    </lineage>
</organism>
<comment type="caution">
    <text evidence="2">The sequence shown here is derived from an EMBL/GenBank/DDBJ whole genome shotgun (WGS) entry which is preliminary data.</text>
</comment>
<evidence type="ECO:0000313" key="3">
    <source>
        <dbReference type="Proteomes" id="UP000319663"/>
    </source>
</evidence>
<gene>
    <name evidence="2" type="ORF">MPDQ_002157</name>
</gene>
<name>A0A507QQD0_MONPU</name>
<dbReference type="Proteomes" id="UP000319663">
    <property type="component" value="Unassembled WGS sequence"/>
</dbReference>
<sequence length="108" mass="11850">MLPNITSPAKLRGVVGEHYLRIAGLEPQEPDPAGYPWNAKGSVEEMVEGIQGSPNGSGRSSGDRTPQVGLFQVRDQECEITSAGHRRRKLRGARAPLKPRFSEEVRVM</sequence>
<dbReference type="EMBL" id="VIFY01000165">
    <property type="protein sequence ID" value="TQB69220.1"/>
    <property type="molecule type" value="Genomic_DNA"/>
</dbReference>